<proteinExistence type="predicted"/>
<evidence type="ECO:0000313" key="2">
    <source>
        <dbReference type="EMBL" id="CDW31041.1"/>
    </source>
</evidence>
<dbReference type="EMBL" id="HACA01013680">
    <property type="protein sequence ID" value="CDW31041.1"/>
    <property type="molecule type" value="Transcribed_RNA"/>
</dbReference>
<reference evidence="2" key="1">
    <citation type="submission" date="2014-05" db="EMBL/GenBank/DDBJ databases">
        <authorList>
            <person name="Chronopoulou M."/>
        </authorList>
    </citation>
    <scope>NUCLEOTIDE SEQUENCE</scope>
    <source>
        <tissue evidence="2">Whole organism</tissue>
    </source>
</reference>
<protein>
    <submittedName>
        <fullName evidence="2">Uncharacterized protein</fullName>
    </submittedName>
</protein>
<organism evidence="2">
    <name type="scientific">Lepeophtheirus salmonis</name>
    <name type="common">Salmon louse</name>
    <name type="synonym">Caligus salmonis</name>
    <dbReference type="NCBI Taxonomy" id="72036"/>
    <lineage>
        <taxon>Eukaryota</taxon>
        <taxon>Metazoa</taxon>
        <taxon>Ecdysozoa</taxon>
        <taxon>Arthropoda</taxon>
        <taxon>Crustacea</taxon>
        <taxon>Multicrustacea</taxon>
        <taxon>Hexanauplia</taxon>
        <taxon>Copepoda</taxon>
        <taxon>Siphonostomatoida</taxon>
        <taxon>Caligidae</taxon>
        <taxon>Lepeophtheirus</taxon>
    </lineage>
</organism>
<keyword evidence="1" id="KW-1133">Transmembrane helix</keyword>
<evidence type="ECO:0000256" key="1">
    <source>
        <dbReference type="SAM" id="Phobius"/>
    </source>
</evidence>
<dbReference type="AlphaFoldDB" id="A0A0K2U075"/>
<keyword evidence="1" id="KW-0472">Membrane</keyword>
<keyword evidence="1" id="KW-0812">Transmembrane</keyword>
<accession>A0A0K2U075</accession>
<name>A0A0K2U075_LEPSM</name>
<feature type="transmembrane region" description="Helical" evidence="1">
    <location>
        <begin position="20"/>
        <end position="41"/>
    </location>
</feature>
<sequence length="49" mass="5878">MHCSSLFWLAWKFRKVCLETVSSLFNIFIEISFSWIVILILRLNFIVGR</sequence>